<dbReference type="Pfam" id="PF03715">
    <property type="entry name" value="Noc2"/>
    <property type="match status" value="1"/>
</dbReference>
<keyword evidence="3" id="KW-0539">Nucleus</keyword>
<dbReference type="GO" id="GO:0005654">
    <property type="term" value="C:nucleoplasm"/>
    <property type="evidence" value="ECO:0007669"/>
    <property type="project" value="TreeGrafter"/>
</dbReference>
<reference evidence="5" key="2">
    <citation type="submission" date="2025-08" db="UniProtKB">
        <authorList>
            <consortium name="Ensembl"/>
        </authorList>
    </citation>
    <scope>IDENTIFICATION</scope>
</reference>
<dbReference type="GO" id="GO:0030691">
    <property type="term" value="C:Noc2p-Noc3p complex"/>
    <property type="evidence" value="ECO:0007669"/>
    <property type="project" value="TreeGrafter"/>
</dbReference>
<evidence type="ECO:0000313" key="5">
    <source>
        <dbReference type="Ensembl" id="ENSLCAP00010010711.1"/>
    </source>
</evidence>
<protein>
    <submittedName>
        <fullName evidence="5">NOC2-like nucleolar associated transcriptional repressor</fullName>
    </submittedName>
</protein>
<proteinExistence type="inferred from homology"/>
<dbReference type="GO" id="GO:0005730">
    <property type="term" value="C:nucleolus"/>
    <property type="evidence" value="ECO:0007669"/>
    <property type="project" value="TreeGrafter"/>
</dbReference>
<dbReference type="Ensembl" id="ENSLCAT00010010943.1">
    <property type="protein sequence ID" value="ENSLCAP00010010711.1"/>
    <property type="gene ID" value="ENSLCAG00010005016.1"/>
</dbReference>
<gene>
    <name evidence="5" type="primary">NOC2L</name>
</gene>
<dbReference type="InterPro" id="IPR005343">
    <property type="entry name" value="Noc2"/>
</dbReference>
<dbReference type="AlphaFoldDB" id="A0A4W6C9U8"/>
<dbReference type="InterPro" id="IPR016024">
    <property type="entry name" value="ARM-type_fold"/>
</dbReference>
<evidence type="ECO:0000256" key="2">
    <source>
        <dbReference type="ARBA" id="ARBA00005907"/>
    </source>
</evidence>
<evidence type="ECO:0000256" key="4">
    <source>
        <dbReference type="SAM" id="MobiDB-lite"/>
    </source>
</evidence>
<dbReference type="PANTHER" id="PTHR12687:SF4">
    <property type="entry name" value="NUCLEOLAR COMPLEX PROTEIN 2 HOMOLOG"/>
    <property type="match status" value="1"/>
</dbReference>
<accession>A0A4W6C9U8</accession>
<feature type="compositionally biased region" description="Basic and acidic residues" evidence="4">
    <location>
        <begin position="77"/>
        <end position="94"/>
    </location>
</feature>
<dbReference type="GO" id="GO:0000122">
    <property type="term" value="P:negative regulation of transcription by RNA polymerase II"/>
    <property type="evidence" value="ECO:0007669"/>
    <property type="project" value="TreeGrafter"/>
</dbReference>
<organism evidence="5 6">
    <name type="scientific">Lates calcarifer</name>
    <name type="common">Barramundi</name>
    <name type="synonym">Holocentrus calcarifer</name>
    <dbReference type="NCBI Taxonomy" id="8187"/>
    <lineage>
        <taxon>Eukaryota</taxon>
        <taxon>Metazoa</taxon>
        <taxon>Chordata</taxon>
        <taxon>Craniata</taxon>
        <taxon>Vertebrata</taxon>
        <taxon>Euteleostomi</taxon>
        <taxon>Actinopterygii</taxon>
        <taxon>Neopterygii</taxon>
        <taxon>Teleostei</taxon>
        <taxon>Neoteleostei</taxon>
        <taxon>Acanthomorphata</taxon>
        <taxon>Carangaria</taxon>
        <taxon>Carangaria incertae sedis</taxon>
        <taxon>Centropomidae</taxon>
        <taxon>Lates</taxon>
    </lineage>
</organism>
<evidence type="ECO:0000256" key="1">
    <source>
        <dbReference type="ARBA" id="ARBA00004123"/>
    </source>
</evidence>
<dbReference type="GO" id="GO:0030690">
    <property type="term" value="C:Noc1p-Noc2p complex"/>
    <property type="evidence" value="ECO:0007669"/>
    <property type="project" value="TreeGrafter"/>
</dbReference>
<feature type="region of interest" description="Disordered" evidence="4">
    <location>
        <begin position="44"/>
        <end position="94"/>
    </location>
</feature>
<dbReference type="SUPFAM" id="SSF48371">
    <property type="entry name" value="ARM repeat"/>
    <property type="match status" value="1"/>
</dbReference>
<keyword evidence="6" id="KW-1185">Reference proteome</keyword>
<dbReference type="GeneTree" id="ENSGT00390000010057"/>
<name>A0A4W6C9U8_LATCA</name>
<reference evidence="5" key="3">
    <citation type="submission" date="2025-09" db="UniProtKB">
        <authorList>
            <consortium name="Ensembl"/>
        </authorList>
    </citation>
    <scope>IDENTIFICATION</scope>
</reference>
<sequence length="723" mass="82954">MALETVYHIKCPPCCPTYFNCWTYFSCRKLEDLSVDEFLLSGFDSAGEGDSEEETPKQNGLKKKNKKKDVSSAAAPKIDDKKKGKASEHKEQLSRLKNKDPDFYKFLQENDQTLLNFDDTDSSDNEDEGMYHKLPSTLEEASSGEDDEEGEEGQKGSKKSKKSADTIKVTDKMIEDWKAAMKKEPSPRLFREVTQAFKAAVATTKGEGGGQCRYKVADSSVFNALVLFCIRDIYVALQRMLSLKPDKDQKKYDVDVTSLLSCLTEATVISAVLRHTNQLVPYYLCLPKQCRHLVKQLMKQWSTGEETNRVLAFLALNKICRHNKCTYPTYKTASSHLPMLLPMINFMQRTLTEMYSLDTQATYQHAFIYIRQLAIHLRNAMTMKKKETYQSVYNWQYIHCLYLWCRVLSTLHPSDVLQPLIYPLCQVIIGTIKLVPTSRYYPLRMHCCRALTLLSSSTNTFVPVLPFLLEIFQQVDFNKKPGRMSKKPINFAVILKLNKVNLMEKAYKDGLIDQLYDLILEYFHTQASTIGFPELALPTVIQLKAFLKECKVANYCKPVRQLLEKVQENSSHITGRRQKAAFGVADATAVAAWEKQIQEEGTPLSRYYSQWKKLREKEIQLEISGKERMEDLDLPEIKRKKIQEKKVEDKKEFKDLFQSDSESDDEDGGFKIKRKLMMSTFHSHVILFCKGGKTSGYDVLSVLASRGLCFVTAWSPTKSRVKR</sequence>
<comment type="subcellular location">
    <subcellularLocation>
        <location evidence="1">Nucleus</location>
    </subcellularLocation>
</comment>
<dbReference type="PANTHER" id="PTHR12687">
    <property type="entry name" value="NUCLEOLAR COMPLEX 2 AND RAD4-RELATED"/>
    <property type="match status" value="1"/>
</dbReference>
<comment type="similarity">
    <text evidence="2">Belongs to the NOC2 family.</text>
</comment>
<dbReference type="GO" id="GO:0003714">
    <property type="term" value="F:transcription corepressor activity"/>
    <property type="evidence" value="ECO:0007669"/>
    <property type="project" value="TreeGrafter"/>
</dbReference>
<reference evidence="6" key="1">
    <citation type="submission" date="2015-09" db="EMBL/GenBank/DDBJ databases">
        <authorList>
            <person name="Sai Rama Sridatta P."/>
        </authorList>
    </citation>
    <scope>NUCLEOTIDE SEQUENCE [LARGE SCALE GENOMIC DNA]</scope>
</reference>
<dbReference type="GO" id="GO:0042273">
    <property type="term" value="P:ribosomal large subunit biogenesis"/>
    <property type="evidence" value="ECO:0007669"/>
    <property type="project" value="TreeGrafter"/>
</dbReference>
<feature type="region of interest" description="Disordered" evidence="4">
    <location>
        <begin position="136"/>
        <end position="165"/>
    </location>
</feature>
<evidence type="ECO:0000313" key="6">
    <source>
        <dbReference type="Proteomes" id="UP000314980"/>
    </source>
</evidence>
<evidence type="ECO:0000256" key="3">
    <source>
        <dbReference type="ARBA" id="ARBA00023242"/>
    </source>
</evidence>
<dbReference type="Proteomes" id="UP000314980">
    <property type="component" value="Unassembled WGS sequence"/>
</dbReference>
<dbReference type="GO" id="GO:0042393">
    <property type="term" value="F:histone binding"/>
    <property type="evidence" value="ECO:0007669"/>
    <property type="project" value="TreeGrafter"/>
</dbReference>
<feature type="compositionally biased region" description="Acidic residues" evidence="4">
    <location>
        <begin position="142"/>
        <end position="151"/>
    </location>
</feature>